<dbReference type="EMBL" id="JBHMAG010000007">
    <property type="protein sequence ID" value="MFB9751426.1"/>
    <property type="molecule type" value="Genomic_DNA"/>
</dbReference>
<evidence type="ECO:0000259" key="3">
    <source>
        <dbReference type="Pfam" id="PF13290"/>
    </source>
</evidence>
<dbReference type="InterPro" id="IPR011050">
    <property type="entry name" value="Pectin_lyase_fold/virulence"/>
</dbReference>
<sequence length="1358" mass="143188">MIQIPAFLLLLFAALAGLNGTAHAAGSVPSDGLDLWLKADAGVTVSVYGNVAQWDDQSGNGNHVGQADESRRPAYVLHGMNDKPAVRFDGVNDVLERTLSSAYSGNSSIILVMKQSSVGQGGNKGIFATNSGATGFSIAVDTASPGQLLALSPTQHFKATKPLTTKDMILSVLFDTRTASPRFQSYENGELYLDSTNSAATSFKDYVKYVLGRNQWSTGAHLAADVSEVLVYRKTLTSTDRQDIEVYLKEKYGLGPVAEVTSDRTAGTVAAGTPVSLGSATPGASVWYTTDGSDPRYSASRTVYSTPIAIDKDKTIRAYASKADRADSGVSSWAYSTATGGGNVPADGLDLWLKAGAGIVTADGALSQWEDLSGSGNTLTQTDSAKQPVYVPNALNGFASVRFDGVNDLLERTLSSPYTGNSSIFLVMKQSAVGQAGNKGIFATGSGGQTFSIAVDNATPGRLIALASTQHFLATNVSTTNFSTVSTLIDSRPASPRFQSYENGVLYTDSGNSAATVFNTFNRYMLGKNHWASGGHLAAEVAEVLVYRRVLTTTERQGIEAYLQEKYFNATPVTMGVTASPPAGTVATGTPVSLSTVTAGAEIWYTLDGSDPRTSGTRSRYTSPITADTDLRIKAYAAKPGYADSDVALLLYYLAEVEDVLASPAAGMVTTGTVVTLATATPGAAIWYTTDGSDPKTSVSRLPYVSSITVNADTHIRTYAVKAGMVDGYAASYYYTVESTPGLFRVQASPGAGTVKAGTRVTLTASVSGAAIWYTTDGSDPRTSDSRMLYSSPIAANLLTVRAYAVKEGLTDSGTFAFIYSLYPSSYVDIRRFGAAPDDAIDDTEAIRGAIAEAKATNKAVFVPAGTFRHSNHLYFDGVSLLGTGSGSVLFATNDAKENVQVRGSGVTVSDLKLLNMATTRGNTDEHVRLNLNHATDYLVERVEVDGSYTAGIFNYGATYGVIRNNFVKNTKADGIHVTENTSHHIVIEYNKVTKAGDDMIAVVSYGTGADYAHHIVIRGNLVYDNNWGRGITVVGGGDILIDGNTITNPKMAGIYIASESSYKTNRVENVTVTNNTITNAGLGTDYGALQVHANNREITGVVFENNTVLNSRYYAVLLNGAPRSSPNPPWQEVVFRHNRFEHSVSDAVLVSNAFRGSALFADNVIADASGYGILYDAPVSGSSFEASGNVFTDTNAGGTASSVIRIETGNADSIRVVNNKHNNPAGYVLPYFIEEYVNAAVETYSGNVGPSPSYLNGQAVNPGTPTSASVSVSVDKRLVVSFVEPSRTEYAKMFVAVYVRGSAGAPVFAGTLTKGTALLTTSVLPPGDYDVVLDSADADGNVVTANRTVLGATVTGP</sequence>
<dbReference type="SUPFAM" id="SSF49899">
    <property type="entry name" value="Concanavalin A-like lectins/glucanases"/>
    <property type="match status" value="2"/>
</dbReference>
<name>A0ABV5VT19_9BACL</name>
<dbReference type="InterPro" id="IPR013320">
    <property type="entry name" value="ConA-like_dom_sf"/>
</dbReference>
<keyword evidence="1" id="KW-0732">Signal</keyword>
<feature type="domain" description="GH29D-like beta-sandwich" evidence="3">
    <location>
        <begin position="581"/>
        <end position="647"/>
    </location>
</feature>
<dbReference type="RefSeq" id="WP_344911908.1">
    <property type="nucleotide sequence ID" value="NZ_BAAAYO010000010.1"/>
</dbReference>
<dbReference type="Proteomes" id="UP001589619">
    <property type="component" value="Unassembled WGS sequence"/>
</dbReference>
<organism evidence="4 5">
    <name type="scientific">Paenibacillus hodogayensis</name>
    <dbReference type="NCBI Taxonomy" id="279208"/>
    <lineage>
        <taxon>Bacteria</taxon>
        <taxon>Bacillati</taxon>
        <taxon>Bacillota</taxon>
        <taxon>Bacilli</taxon>
        <taxon>Bacillales</taxon>
        <taxon>Paenibacillaceae</taxon>
        <taxon>Paenibacillus</taxon>
    </lineage>
</organism>
<proteinExistence type="predicted"/>
<feature type="chain" id="PRO_5047302249" evidence="1">
    <location>
        <begin position="25"/>
        <end position="1358"/>
    </location>
</feature>
<protein>
    <submittedName>
        <fullName evidence="4">Chitobiase/beta-hexosaminidase C-terminal domain-containing protein</fullName>
    </submittedName>
</protein>
<dbReference type="Gene3D" id="2.160.20.10">
    <property type="entry name" value="Single-stranded right-handed beta-helix, Pectin lyase-like"/>
    <property type="match status" value="2"/>
</dbReference>
<dbReference type="InterPro" id="IPR012334">
    <property type="entry name" value="Pectin_lyas_fold"/>
</dbReference>
<dbReference type="InterPro" id="IPR059177">
    <property type="entry name" value="GH29D-like_dom"/>
</dbReference>
<feature type="domain" description="GH29D-like beta-sandwich" evidence="3">
    <location>
        <begin position="265"/>
        <end position="331"/>
    </location>
</feature>
<evidence type="ECO:0000256" key="1">
    <source>
        <dbReference type="SAM" id="SignalP"/>
    </source>
</evidence>
<gene>
    <name evidence="4" type="ORF">ACFFNY_07585</name>
</gene>
<feature type="domain" description="GH29D-like beta-sandwich" evidence="3">
    <location>
        <begin position="750"/>
        <end position="815"/>
    </location>
</feature>
<dbReference type="SMART" id="SM00710">
    <property type="entry name" value="PbH1"/>
    <property type="match status" value="9"/>
</dbReference>
<accession>A0ABV5VT19</accession>
<feature type="signal peptide" evidence="1">
    <location>
        <begin position="1"/>
        <end position="24"/>
    </location>
</feature>
<dbReference type="InterPro" id="IPR039448">
    <property type="entry name" value="Beta_helix"/>
</dbReference>
<feature type="domain" description="GH29D-like beta-sandwich" evidence="3">
    <location>
        <begin position="664"/>
        <end position="728"/>
    </location>
</feature>
<evidence type="ECO:0000313" key="5">
    <source>
        <dbReference type="Proteomes" id="UP001589619"/>
    </source>
</evidence>
<dbReference type="Pfam" id="PF13229">
    <property type="entry name" value="Beta_helix"/>
    <property type="match status" value="1"/>
</dbReference>
<dbReference type="InterPro" id="IPR006626">
    <property type="entry name" value="PbH1"/>
</dbReference>
<feature type="domain" description="Right handed beta helix" evidence="2">
    <location>
        <begin position="1015"/>
        <end position="1177"/>
    </location>
</feature>
<comment type="caution">
    <text evidence="4">The sequence shown here is derived from an EMBL/GenBank/DDBJ whole genome shotgun (WGS) entry which is preliminary data.</text>
</comment>
<evidence type="ECO:0000259" key="2">
    <source>
        <dbReference type="Pfam" id="PF13229"/>
    </source>
</evidence>
<reference evidence="4 5" key="1">
    <citation type="submission" date="2024-09" db="EMBL/GenBank/DDBJ databases">
        <authorList>
            <person name="Sun Q."/>
            <person name="Mori K."/>
        </authorList>
    </citation>
    <scope>NUCLEOTIDE SEQUENCE [LARGE SCALE GENOMIC DNA]</scope>
    <source>
        <strain evidence="4 5">JCM 12520</strain>
    </source>
</reference>
<keyword evidence="5" id="KW-1185">Reference proteome</keyword>
<evidence type="ECO:0000313" key="4">
    <source>
        <dbReference type="EMBL" id="MFB9751426.1"/>
    </source>
</evidence>
<dbReference type="Pfam" id="PF13290">
    <property type="entry name" value="CHB_HEX_C_1"/>
    <property type="match status" value="4"/>
</dbReference>
<dbReference type="SUPFAM" id="SSF51126">
    <property type="entry name" value="Pectin lyase-like"/>
    <property type="match status" value="2"/>
</dbReference>